<gene>
    <name evidence="1" type="ORF">BV25DRAFT_1819565</name>
</gene>
<keyword evidence="2" id="KW-1185">Reference proteome</keyword>
<organism evidence="1 2">
    <name type="scientific">Artomyces pyxidatus</name>
    <dbReference type="NCBI Taxonomy" id="48021"/>
    <lineage>
        <taxon>Eukaryota</taxon>
        <taxon>Fungi</taxon>
        <taxon>Dikarya</taxon>
        <taxon>Basidiomycota</taxon>
        <taxon>Agaricomycotina</taxon>
        <taxon>Agaricomycetes</taxon>
        <taxon>Russulales</taxon>
        <taxon>Auriscalpiaceae</taxon>
        <taxon>Artomyces</taxon>
    </lineage>
</organism>
<protein>
    <submittedName>
        <fullName evidence="1">Uncharacterized protein</fullName>
    </submittedName>
</protein>
<evidence type="ECO:0000313" key="1">
    <source>
        <dbReference type="EMBL" id="KAI0067253.1"/>
    </source>
</evidence>
<dbReference type="Proteomes" id="UP000814140">
    <property type="component" value="Unassembled WGS sequence"/>
</dbReference>
<accession>A0ACB8TFQ3</accession>
<name>A0ACB8TFQ3_9AGAM</name>
<reference evidence="1" key="1">
    <citation type="submission" date="2021-03" db="EMBL/GenBank/DDBJ databases">
        <authorList>
            <consortium name="DOE Joint Genome Institute"/>
            <person name="Ahrendt S."/>
            <person name="Looney B.P."/>
            <person name="Miyauchi S."/>
            <person name="Morin E."/>
            <person name="Drula E."/>
            <person name="Courty P.E."/>
            <person name="Chicoki N."/>
            <person name="Fauchery L."/>
            <person name="Kohler A."/>
            <person name="Kuo A."/>
            <person name="Labutti K."/>
            <person name="Pangilinan J."/>
            <person name="Lipzen A."/>
            <person name="Riley R."/>
            <person name="Andreopoulos W."/>
            <person name="He G."/>
            <person name="Johnson J."/>
            <person name="Barry K.W."/>
            <person name="Grigoriev I.V."/>
            <person name="Nagy L."/>
            <person name="Hibbett D."/>
            <person name="Henrissat B."/>
            <person name="Matheny P.B."/>
            <person name="Labbe J."/>
            <person name="Martin F."/>
        </authorList>
    </citation>
    <scope>NUCLEOTIDE SEQUENCE</scope>
    <source>
        <strain evidence="1">HHB10654</strain>
    </source>
</reference>
<proteinExistence type="predicted"/>
<sequence length="253" mass="26955">MPSVAQPETALGIIARTLATSAGSGRASDSMALVSLCEDRSVVDVRVVVLAAGGAGTTAPSRPALISGAWGSALPGRRHFKLCSRRPPRTRACSPRRVSSISLGELAGAYAHRGLARRTHPLHFPVLLVDVTYASLTPYHELRLPSALLDLTVHTIGAQSVDTACIHLVAGVWGRPRLPPFCNGVLYHHACFQTSSVLFCNLVLLPGCIGCSLLCSHQRLARAFQPAPPCLALPTVRSRVRPARRRRSSARVA</sequence>
<comment type="caution">
    <text evidence="1">The sequence shown here is derived from an EMBL/GenBank/DDBJ whole genome shotgun (WGS) entry which is preliminary data.</text>
</comment>
<dbReference type="EMBL" id="MU277190">
    <property type="protein sequence ID" value="KAI0067253.1"/>
    <property type="molecule type" value="Genomic_DNA"/>
</dbReference>
<reference evidence="1" key="2">
    <citation type="journal article" date="2022" name="New Phytol.">
        <title>Evolutionary transition to the ectomycorrhizal habit in the genomes of a hyperdiverse lineage of mushroom-forming fungi.</title>
        <authorList>
            <person name="Looney B."/>
            <person name="Miyauchi S."/>
            <person name="Morin E."/>
            <person name="Drula E."/>
            <person name="Courty P.E."/>
            <person name="Kohler A."/>
            <person name="Kuo A."/>
            <person name="LaButti K."/>
            <person name="Pangilinan J."/>
            <person name="Lipzen A."/>
            <person name="Riley R."/>
            <person name="Andreopoulos W."/>
            <person name="He G."/>
            <person name="Johnson J."/>
            <person name="Nolan M."/>
            <person name="Tritt A."/>
            <person name="Barry K.W."/>
            <person name="Grigoriev I.V."/>
            <person name="Nagy L.G."/>
            <person name="Hibbett D."/>
            <person name="Henrissat B."/>
            <person name="Matheny P.B."/>
            <person name="Labbe J."/>
            <person name="Martin F.M."/>
        </authorList>
    </citation>
    <scope>NUCLEOTIDE SEQUENCE</scope>
    <source>
        <strain evidence="1">HHB10654</strain>
    </source>
</reference>
<evidence type="ECO:0000313" key="2">
    <source>
        <dbReference type="Proteomes" id="UP000814140"/>
    </source>
</evidence>